<gene>
    <name evidence="1" type="ORF">SCH01S_35_00520</name>
</gene>
<evidence type="ECO:0000313" key="2">
    <source>
        <dbReference type="Proteomes" id="UP000033202"/>
    </source>
</evidence>
<dbReference type="AlphaFoldDB" id="A0A0E9MPC3"/>
<proteinExistence type="predicted"/>
<name>A0A0E9MPC3_9SPHN</name>
<dbReference type="RefSeq" id="WP_046348431.1">
    <property type="nucleotide sequence ID" value="NZ_BBWU01000035.1"/>
</dbReference>
<sequence>MRRADPHRALIRALVARYPGLLVLAGTSEPWASITYTGARHMFTCSAGPDLAGIEEAEFALPGHIVADIGFERNGDRLMIEALTIEEA</sequence>
<dbReference type="STRING" id="1219043.SCH01S_35_00520"/>
<evidence type="ECO:0000313" key="1">
    <source>
        <dbReference type="EMBL" id="GAO39617.1"/>
    </source>
</evidence>
<reference evidence="1 2" key="1">
    <citation type="submission" date="2015-04" db="EMBL/GenBank/DDBJ databases">
        <title>Whole genome shotgun sequence of Sphingomonas changbaiensis NBRC 104936.</title>
        <authorList>
            <person name="Katano-Makiyama Y."/>
            <person name="Hosoyama A."/>
            <person name="Hashimoto M."/>
            <person name="Noguchi M."/>
            <person name="Tsuchikane K."/>
            <person name="Ohji S."/>
            <person name="Yamazoe A."/>
            <person name="Ichikawa N."/>
            <person name="Kimura A."/>
            <person name="Fujita N."/>
        </authorList>
    </citation>
    <scope>NUCLEOTIDE SEQUENCE [LARGE SCALE GENOMIC DNA]</scope>
    <source>
        <strain evidence="1 2">NBRC 104936</strain>
    </source>
</reference>
<accession>A0A0E9MPC3</accession>
<dbReference type="Proteomes" id="UP000033202">
    <property type="component" value="Unassembled WGS sequence"/>
</dbReference>
<dbReference type="EMBL" id="BBWU01000035">
    <property type="protein sequence ID" value="GAO39617.1"/>
    <property type="molecule type" value="Genomic_DNA"/>
</dbReference>
<organism evidence="1 2">
    <name type="scientific">Sphingomonas changbaiensis NBRC 104936</name>
    <dbReference type="NCBI Taxonomy" id="1219043"/>
    <lineage>
        <taxon>Bacteria</taxon>
        <taxon>Pseudomonadati</taxon>
        <taxon>Pseudomonadota</taxon>
        <taxon>Alphaproteobacteria</taxon>
        <taxon>Sphingomonadales</taxon>
        <taxon>Sphingomonadaceae</taxon>
        <taxon>Sphingomonas</taxon>
    </lineage>
</organism>
<comment type="caution">
    <text evidence="1">The sequence shown here is derived from an EMBL/GenBank/DDBJ whole genome shotgun (WGS) entry which is preliminary data.</text>
</comment>
<keyword evidence="2" id="KW-1185">Reference proteome</keyword>
<protein>
    <submittedName>
        <fullName evidence="1">Uncharacterized protein</fullName>
    </submittedName>
</protein>